<dbReference type="GO" id="GO:0004163">
    <property type="term" value="F:diphosphomevalonate decarboxylase activity"/>
    <property type="evidence" value="ECO:0007669"/>
    <property type="project" value="UniProtKB-EC"/>
</dbReference>
<dbReference type="RefSeq" id="WP_103892006.1">
    <property type="nucleotide sequence ID" value="NZ_CP027768.1"/>
</dbReference>
<evidence type="ECO:0000259" key="8">
    <source>
        <dbReference type="Pfam" id="PF18376"/>
    </source>
</evidence>
<dbReference type="GO" id="GO:0019287">
    <property type="term" value="P:isopentenyl diphosphate biosynthetic process, mevalonate pathway"/>
    <property type="evidence" value="ECO:0007669"/>
    <property type="project" value="InterPro"/>
</dbReference>
<comment type="similarity">
    <text evidence="1">Belongs to the diphosphomevalonate decarboxylase family.</text>
</comment>
<evidence type="ECO:0000313" key="10">
    <source>
        <dbReference type="EMBL" id="AYW49478.1"/>
    </source>
</evidence>
<evidence type="ECO:0000256" key="1">
    <source>
        <dbReference type="ARBA" id="ARBA00008831"/>
    </source>
</evidence>
<dbReference type="FunFam" id="3.30.230.10:FF:000072">
    <property type="entry name" value="Diphosphomevalonate decarboxylase"/>
    <property type="match status" value="1"/>
</dbReference>
<dbReference type="InterPro" id="IPR029765">
    <property type="entry name" value="Mev_diP_decarb"/>
</dbReference>
<dbReference type="Proteomes" id="UP000280475">
    <property type="component" value="Chromosome"/>
</dbReference>
<keyword evidence="6" id="KW-0443">Lipid metabolism</keyword>
<keyword evidence="5" id="KW-0067">ATP-binding</keyword>
<protein>
    <recommendedName>
        <fullName evidence="2">diphosphomevalonate decarboxylase</fullName>
        <ecNumber evidence="2">4.1.1.33</ecNumber>
    </recommendedName>
</protein>
<dbReference type="EC" id="4.1.1.33" evidence="2"/>
<dbReference type="PANTHER" id="PTHR10977">
    <property type="entry name" value="DIPHOSPHOMEVALONATE DECARBOXYLASE"/>
    <property type="match status" value="1"/>
</dbReference>
<dbReference type="GO" id="GO:0005524">
    <property type="term" value="F:ATP binding"/>
    <property type="evidence" value="ECO:0007669"/>
    <property type="project" value="UniProtKB-KW"/>
</dbReference>
<reference evidence="10 11" key="1">
    <citation type="journal article" date="2012" name="Int. J. Syst. Evol. Microbiol.">
        <title>Characterization of Tetragenococcus strains from sugar thick juice reveals a novel species, Tetragenococcus osmophilus sp. nov., and divides Tetragenococcus halophilus into two subspecies, T. halophilus subsp. halophilus subsp. nov. and T. halophilus subsp. flandriensis subsp. nov.</title>
        <authorList>
            <person name="Juste A."/>
            <person name="Van Trappen S."/>
            <person name="Verreth C."/>
            <person name="Cleenwerck I."/>
            <person name="De Vos P."/>
            <person name="Lievens B."/>
            <person name="Willems K.A."/>
        </authorList>
    </citation>
    <scope>NUCLEOTIDE SEQUENCE [LARGE SCALE GENOMIC DNA]</scope>
    <source>
        <strain evidence="10 11">LMG 26042</strain>
    </source>
</reference>
<evidence type="ECO:0000313" key="11">
    <source>
        <dbReference type="Proteomes" id="UP000280475"/>
    </source>
</evidence>
<dbReference type="SUPFAM" id="SSF54211">
    <property type="entry name" value="Ribosomal protein S5 domain 2-like"/>
    <property type="match status" value="1"/>
</dbReference>
<evidence type="ECO:0000256" key="5">
    <source>
        <dbReference type="ARBA" id="ARBA00022840"/>
    </source>
</evidence>
<dbReference type="InterPro" id="IPR014721">
    <property type="entry name" value="Ribsml_uS5_D2-typ_fold_subgr"/>
</dbReference>
<dbReference type="GO" id="GO:0005829">
    <property type="term" value="C:cytosol"/>
    <property type="evidence" value="ECO:0007669"/>
    <property type="project" value="InterPro"/>
</dbReference>
<dbReference type="AlphaFoldDB" id="A0A3G5FH78"/>
<evidence type="ECO:0000256" key="4">
    <source>
        <dbReference type="ARBA" id="ARBA00022741"/>
    </source>
</evidence>
<dbReference type="Pfam" id="PF18376">
    <property type="entry name" value="MDD_C"/>
    <property type="match status" value="1"/>
</dbReference>
<keyword evidence="4" id="KW-0547">Nucleotide-binding</keyword>
<feature type="domain" description="Diphosphomevalonate decarboxylase-like N-terminal" evidence="9">
    <location>
        <begin position="8"/>
        <end position="163"/>
    </location>
</feature>
<evidence type="ECO:0000259" key="9">
    <source>
        <dbReference type="Pfam" id="PF22700"/>
    </source>
</evidence>
<organism evidence="10 11">
    <name type="scientific">Tetragenococcus halophilus</name>
    <name type="common">Pediococcus halophilus</name>
    <dbReference type="NCBI Taxonomy" id="51669"/>
    <lineage>
        <taxon>Bacteria</taxon>
        <taxon>Bacillati</taxon>
        <taxon>Bacillota</taxon>
        <taxon>Bacilli</taxon>
        <taxon>Lactobacillales</taxon>
        <taxon>Enterococcaceae</taxon>
        <taxon>Tetragenococcus</taxon>
    </lineage>
</organism>
<dbReference type="InterPro" id="IPR041431">
    <property type="entry name" value="Mvd1_C"/>
</dbReference>
<keyword evidence="3" id="KW-0444">Lipid biosynthesis</keyword>
<keyword evidence="7" id="KW-0456">Lyase</keyword>
<proteinExistence type="inferred from homology"/>
<evidence type="ECO:0000256" key="3">
    <source>
        <dbReference type="ARBA" id="ARBA00022516"/>
    </source>
</evidence>
<accession>A0A3G5FH78</accession>
<feature type="domain" description="Mvd1 C-terminal" evidence="8">
    <location>
        <begin position="179"/>
        <end position="315"/>
    </location>
</feature>
<dbReference type="Gene3D" id="3.30.230.10">
    <property type="match status" value="1"/>
</dbReference>
<evidence type="ECO:0000256" key="7">
    <source>
        <dbReference type="ARBA" id="ARBA00023239"/>
    </source>
</evidence>
<dbReference type="InterPro" id="IPR036554">
    <property type="entry name" value="GHMP_kinase_C_sf"/>
</dbReference>
<dbReference type="InterPro" id="IPR005935">
    <property type="entry name" value="Mev_decarb"/>
</dbReference>
<gene>
    <name evidence="10" type="primary">mvaD</name>
    <name evidence="10" type="ORF">C7H83_02725</name>
</gene>
<dbReference type="InterPro" id="IPR053859">
    <property type="entry name" value="MVD-like_N"/>
</dbReference>
<dbReference type="PIRSF" id="PIRSF015950">
    <property type="entry name" value="Mev_P_decrbx"/>
    <property type="match status" value="1"/>
</dbReference>
<evidence type="ECO:0000256" key="6">
    <source>
        <dbReference type="ARBA" id="ARBA00023098"/>
    </source>
</evidence>
<evidence type="ECO:0000256" key="2">
    <source>
        <dbReference type="ARBA" id="ARBA00012296"/>
    </source>
</evidence>
<dbReference type="Pfam" id="PF22700">
    <property type="entry name" value="MVD-like_N"/>
    <property type="match status" value="1"/>
</dbReference>
<dbReference type="SUPFAM" id="SSF55060">
    <property type="entry name" value="GHMP Kinase, C-terminal domain"/>
    <property type="match status" value="1"/>
</dbReference>
<sequence length="330" mass="36807">MHNGKARAFTNIALIKYWGKKDQQLILPMNNSLSLTLDAFYTETSVSFSKEYTADSFYLDGQLQDEKSTEKVRRFLDLVREQSQVFEYAIVQSQNFVPTAAGLASSASGLAALAGACNDALGLNLSNKELSRLARKGSGSACRSIYGGFVEWEKGDSDQNSYALPVPSNHWEDELAMIFILINDKAKDISSRNGMQRTVGTSTYYTDWVKNVDVDIKKAREAIIEHDFQALGEVTESNCLKMHATTLAASPPFTYWTPDSLRAMNKVHDMRQAGQDCYFTMDAGPNVKVLCQKKDSQKIYNELQKEFPAEQLVMAYAGKGMETLETEVAK</sequence>
<dbReference type="InterPro" id="IPR020568">
    <property type="entry name" value="Ribosomal_Su5_D2-typ_SF"/>
</dbReference>
<dbReference type="Gene3D" id="3.30.70.890">
    <property type="entry name" value="GHMP kinase, C-terminal domain"/>
    <property type="match status" value="1"/>
</dbReference>
<dbReference type="NCBIfam" id="TIGR01240">
    <property type="entry name" value="mevDPdecarb"/>
    <property type="match status" value="1"/>
</dbReference>
<dbReference type="PANTHER" id="PTHR10977:SF3">
    <property type="entry name" value="DIPHOSPHOMEVALONATE DECARBOXYLASE"/>
    <property type="match status" value="1"/>
</dbReference>
<dbReference type="EMBL" id="CP027768">
    <property type="protein sequence ID" value="AYW49478.1"/>
    <property type="molecule type" value="Genomic_DNA"/>
</dbReference>
<name>A0A3G5FH78_TETHA</name>